<dbReference type="RefSeq" id="WP_163105872.1">
    <property type="nucleotide sequence ID" value="NZ_JAAAWO010000004.1"/>
</dbReference>
<dbReference type="PRINTS" id="PR00171">
    <property type="entry name" value="SUGRTRNSPORT"/>
</dbReference>
<feature type="transmembrane region" description="Helical" evidence="8">
    <location>
        <begin position="102"/>
        <end position="122"/>
    </location>
</feature>
<dbReference type="PROSITE" id="PS50850">
    <property type="entry name" value="MFS"/>
    <property type="match status" value="1"/>
</dbReference>
<name>A0A6N9TDB5_9ALTE</name>
<dbReference type="EMBL" id="JAAAWO010000004">
    <property type="protein sequence ID" value="NDW15284.1"/>
    <property type="molecule type" value="Genomic_DNA"/>
</dbReference>
<feature type="transmembrane region" description="Helical" evidence="8">
    <location>
        <begin position="78"/>
        <end position="96"/>
    </location>
</feature>
<comment type="subcellular location">
    <subcellularLocation>
        <location evidence="1">Membrane</location>
        <topology evidence="1">Multi-pass membrane protein</topology>
    </subcellularLocation>
</comment>
<protein>
    <submittedName>
        <fullName evidence="10">Sugar porter family MFS transporter</fullName>
    </submittedName>
</protein>
<dbReference type="GO" id="GO:0016020">
    <property type="term" value="C:membrane"/>
    <property type="evidence" value="ECO:0007669"/>
    <property type="project" value="UniProtKB-SubCell"/>
</dbReference>
<feature type="transmembrane region" description="Helical" evidence="8">
    <location>
        <begin position="478"/>
        <end position="500"/>
    </location>
</feature>
<dbReference type="SUPFAM" id="SSF103473">
    <property type="entry name" value="MFS general substrate transporter"/>
    <property type="match status" value="1"/>
</dbReference>
<gene>
    <name evidence="10" type="ORF">GTQ48_07115</name>
</gene>
<comment type="caution">
    <text evidence="10">The sequence shown here is derived from an EMBL/GenBank/DDBJ whole genome shotgun (WGS) entry which is preliminary data.</text>
</comment>
<feature type="transmembrane region" description="Helical" evidence="8">
    <location>
        <begin position="326"/>
        <end position="346"/>
    </location>
</feature>
<dbReference type="PANTHER" id="PTHR48023">
    <property type="entry name" value="D-XYLOSE-PROTON SYMPORTER-LIKE 2"/>
    <property type="match status" value="1"/>
</dbReference>
<dbReference type="InterPro" id="IPR005828">
    <property type="entry name" value="MFS_sugar_transport-like"/>
</dbReference>
<dbReference type="InterPro" id="IPR036259">
    <property type="entry name" value="MFS_trans_sf"/>
</dbReference>
<evidence type="ECO:0000313" key="11">
    <source>
        <dbReference type="Proteomes" id="UP000471381"/>
    </source>
</evidence>
<feature type="domain" description="Major facilitator superfamily (MFS) profile" evidence="9">
    <location>
        <begin position="11"/>
        <end position="507"/>
    </location>
</feature>
<keyword evidence="6 8" id="KW-0472">Membrane</keyword>
<keyword evidence="5 8" id="KW-1133">Transmembrane helix</keyword>
<accession>A0A6N9TDB5</accession>
<feature type="transmembrane region" description="Helical" evidence="8">
    <location>
        <begin position="261"/>
        <end position="284"/>
    </location>
</feature>
<organism evidence="10 11">
    <name type="scientific">Alteromonas genovensis</name>
    <dbReference type="NCBI Taxonomy" id="471225"/>
    <lineage>
        <taxon>Bacteria</taxon>
        <taxon>Pseudomonadati</taxon>
        <taxon>Pseudomonadota</taxon>
        <taxon>Gammaproteobacteria</taxon>
        <taxon>Alteromonadales</taxon>
        <taxon>Alteromonadaceae</taxon>
        <taxon>Alteromonas/Salinimonas group</taxon>
        <taxon>Alteromonas</taxon>
    </lineage>
</organism>
<reference evidence="10 11" key="1">
    <citation type="submission" date="2020-01" db="EMBL/GenBank/DDBJ databases">
        <title>Genomes of bacteria type strains.</title>
        <authorList>
            <person name="Chen J."/>
            <person name="Zhu S."/>
            <person name="Yang J."/>
        </authorList>
    </citation>
    <scope>NUCLEOTIDE SEQUENCE [LARGE SCALE GENOMIC DNA]</scope>
    <source>
        <strain evidence="10 11">LMG 24078</strain>
    </source>
</reference>
<dbReference type="NCBIfam" id="TIGR00879">
    <property type="entry name" value="SP"/>
    <property type="match status" value="1"/>
</dbReference>
<feature type="transmembrane region" description="Helical" evidence="8">
    <location>
        <begin position="48"/>
        <end position="66"/>
    </location>
</feature>
<dbReference type="InterPro" id="IPR050820">
    <property type="entry name" value="MFS_Sugar_Transporter"/>
</dbReference>
<evidence type="ECO:0000256" key="7">
    <source>
        <dbReference type="RuleBase" id="RU003346"/>
    </source>
</evidence>
<dbReference type="Pfam" id="PF00083">
    <property type="entry name" value="Sugar_tr"/>
    <property type="match status" value="2"/>
</dbReference>
<dbReference type="AlphaFoldDB" id="A0A6N9TDB5"/>
<keyword evidence="3 7" id="KW-0813">Transport</keyword>
<dbReference type="InterPro" id="IPR003663">
    <property type="entry name" value="Sugar/inositol_transpt"/>
</dbReference>
<proteinExistence type="inferred from homology"/>
<feature type="transmembrane region" description="Helical" evidence="8">
    <location>
        <begin position="417"/>
        <end position="439"/>
    </location>
</feature>
<dbReference type="Gene3D" id="1.20.1250.20">
    <property type="entry name" value="MFS general substrate transporter like domains"/>
    <property type="match status" value="2"/>
</dbReference>
<feature type="transmembrane region" description="Helical" evidence="8">
    <location>
        <begin position="177"/>
        <end position="198"/>
    </location>
</feature>
<dbReference type="PROSITE" id="PS00216">
    <property type="entry name" value="SUGAR_TRANSPORT_1"/>
    <property type="match status" value="2"/>
</dbReference>
<evidence type="ECO:0000256" key="1">
    <source>
        <dbReference type="ARBA" id="ARBA00004141"/>
    </source>
</evidence>
<dbReference type="InterPro" id="IPR020846">
    <property type="entry name" value="MFS_dom"/>
</dbReference>
<evidence type="ECO:0000256" key="4">
    <source>
        <dbReference type="ARBA" id="ARBA00022692"/>
    </source>
</evidence>
<evidence type="ECO:0000256" key="6">
    <source>
        <dbReference type="ARBA" id="ARBA00023136"/>
    </source>
</evidence>
<evidence type="ECO:0000259" key="9">
    <source>
        <dbReference type="PROSITE" id="PS50850"/>
    </source>
</evidence>
<dbReference type="Proteomes" id="UP000471381">
    <property type="component" value="Unassembled WGS sequence"/>
</dbReference>
<comment type="similarity">
    <text evidence="2 7">Belongs to the major facilitator superfamily. Sugar transporter (TC 2.A.1.1) family.</text>
</comment>
<dbReference type="PANTHER" id="PTHR48023:SF4">
    <property type="entry name" value="D-XYLOSE-PROTON SYMPORTER-LIKE 2"/>
    <property type="match status" value="1"/>
</dbReference>
<feature type="transmembrane region" description="Helical" evidence="8">
    <location>
        <begin position="9"/>
        <end position="36"/>
    </location>
</feature>
<evidence type="ECO:0000256" key="5">
    <source>
        <dbReference type="ARBA" id="ARBA00022989"/>
    </source>
</evidence>
<feature type="transmembrane region" description="Helical" evidence="8">
    <location>
        <begin position="296"/>
        <end position="319"/>
    </location>
</feature>
<dbReference type="GO" id="GO:0022857">
    <property type="term" value="F:transmembrane transporter activity"/>
    <property type="evidence" value="ECO:0007669"/>
    <property type="project" value="InterPro"/>
</dbReference>
<feature type="transmembrane region" description="Helical" evidence="8">
    <location>
        <begin position="134"/>
        <end position="157"/>
    </location>
</feature>
<sequence length="521" mass="57275">MIKNVPTSLYYTLIVSLGGFIFGFDASVISGAIGFIDVEFGLSDWQQGFVVSSPTLGALFAMLFAGAISDAIGRRKSLIIVALLYFISAICSALAPNYALLVVARFIGGIAFCSLIIAPVYISEISAAKHRGKMVSVNQLNIVLGFALSYFSNYYFLQLSNSELTWVQELGIDTHTWRYMLGLETLPAALWFTLLFFVPKSPRWLMLKGKTDEAKLSISALFDPREAKMQLDEIYSSLSEKSWSLKERLGSLTVKSMRYPLFIGITIAIAQQITGINVIFFYAPTIFEQSGVGTDAAFMQAVWIGLVNVAFTVVAMLTIDKWGRKPLLVIGLCGVAISMTVCAYGFKQAVYEIDSSDIAAIQQTDQQLAAKLTEIKDVVYYSDVTFKQSLQATLTTAEYDTHQQNILNSSITMNAPLVLFGIIAFVASFAVSLGPVMWAMLAEIFPNQTRAIAISLVGVINSLTSFLVQLVFPWELMNLGAAATFFSYGIFALVSLVLVVKYFPETKGKTLEQITESFEVR</sequence>
<dbReference type="InterPro" id="IPR005829">
    <property type="entry name" value="Sugar_transporter_CS"/>
</dbReference>
<evidence type="ECO:0000256" key="2">
    <source>
        <dbReference type="ARBA" id="ARBA00010992"/>
    </source>
</evidence>
<keyword evidence="4 8" id="KW-0812">Transmembrane</keyword>
<evidence type="ECO:0000313" key="10">
    <source>
        <dbReference type="EMBL" id="NDW15284.1"/>
    </source>
</evidence>
<feature type="transmembrane region" description="Helical" evidence="8">
    <location>
        <begin position="451"/>
        <end position="472"/>
    </location>
</feature>
<keyword evidence="11" id="KW-1185">Reference proteome</keyword>
<evidence type="ECO:0000256" key="3">
    <source>
        <dbReference type="ARBA" id="ARBA00022448"/>
    </source>
</evidence>
<evidence type="ECO:0000256" key="8">
    <source>
        <dbReference type="SAM" id="Phobius"/>
    </source>
</evidence>